<feature type="compositionally biased region" description="Basic residues" evidence="2">
    <location>
        <begin position="322"/>
        <end position="342"/>
    </location>
</feature>
<feature type="region of interest" description="Disordered" evidence="2">
    <location>
        <begin position="304"/>
        <end position="342"/>
    </location>
</feature>
<dbReference type="PROSITE" id="PS50181">
    <property type="entry name" value="FBOX"/>
    <property type="match status" value="1"/>
</dbReference>
<evidence type="ECO:0000256" key="1">
    <source>
        <dbReference type="SAM" id="Coils"/>
    </source>
</evidence>
<reference evidence="4" key="1">
    <citation type="submission" date="2020-08" db="EMBL/GenBank/DDBJ databases">
        <title>Multicomponent nature underlies the extraordinary mechanical properties of spider dragline silk.</title>
        <authorList>
            <person name="Kono N."/>
            <person name="Nakamura H."/>
            <person name="Mori M."/>
            <person name="Yoshida Y."/>
            <person name="Ohtoshi R."/>
            <person name="Malay A.D."/>
            <person name="Moran D.A.P."/>
            <person name="Tomita M."/>
            <person name="Numata K."/>
            <person name="Arakawa K."/>
        </authorList>
    </citation>
    <scope>NUCLEOTIDE SEQUENCE</scope>
</reference>
<dbReference type="InterPro" id="IPR039719">
    <property type="entry name" value="FBXO28"/>
</dbReference>
<gene>
    <name evidence="4" type="primary">FBXO28</name>
    <name evidence="4" type="ORF">TNIN_290001</name>
</gene>
<keyword evidence="1" id="KW-0175">Coiled coil</keyword>
<accession>A0A8X6J407</accession>
<feature type="domain" description="F-box" evidence="3">
    <location>
        <begin position="6"/>
        <end position="54"/>
    </location>
</feature>
<dbReference type="AlphaFoldDB" id="A0A8X6J407"/>
<comment type="caution">
    <text evidence="4">The sequence shown here is derived from an EMBL/GenBank/DDBJ whole genome shotgun (WGS) entry which is preliminary data.</text>
</comment>
<proteinExistence type="predicted"/>
<evidence type="ECO:0000259" key="3">
    <source>
        <dbReference type="PROSITE" id="PS50181"/>
    </source>
</evidence>
<organism evidence="4 5">
    <name type="scientific">Trichonephila inaurata madagascariensis</name>
    <dbReference type="NCBI Taxonomy" id="2747483"/>
    <lineage>
        <taxon>Eukaryota</taxon>
        <taxon>Metazoa</taxon>
        <taxon>Ecdysozoa</taxon>
        <taxon>Arthropoda</taxon>
        <taxon>Chelicerata</taxon>
        <taxon>Arachnida</taxon>
        <taxon>Araneae</taxon>
        <taxon>Araneomorphae</taxon>
        <taxon>Entelegynae</taxon>
        <taxon>Araneoidea</taxon>
        <taxon>Nephilidae</taxon>
        <taxon>Trichonephila</taxon>
        <taxon>Trichonephila inaurata</taxon>
    </lineage>
</organism>
<dbReference type="PANTHER" id="PTHR13252">
    <property type="entry name" value="F-BOX ONLY PROTEIN 28"/>
    <property type="match status" value="1"/>
</dbReference>
<dbReference type="SUPFAM" id="SSF81383">
    <property type="entry name" value="F-box domain"/>
    <property type="match status" value="1"/>
</dbReference>
<dbReference type="OrthoDB" id="5860767at2759"/>
<name>A0A8X6J407_9ARAC</name>
<feature type="coiled-coil region" evidence="1">
    <location>
        <begin position="223"/>
        <end position="250"/>
    </location>
</feature>
<dbReference type="PANTHER" id="PTHR13252:SF9">
    <property type="entry name" value="F-BOX ONLY PROTEIN 28"/>
    <property type="match status" value="1"/>
</dbReference>
<sequence>MESDGRINLLNLPDDVLEKILSFITYDEVSRCRLVCLRMNSVSKRVLNRGFHRVERYHAQCLRQVKSQLPRRESERRKHPLARHCDILTAVETRLSLLGMTFMKFIEMNLCCFIPGKVLDEIYKVLRYVTSEQTPVRAHEVLQELRDLSSMAMEHFDEKISPAFRKRKEAGPKIITGINIFAPSVSHSKSGSNRHAGSENRNHKWKEEFKNISQKQTVTKREIQSLKQKVADLSKSNTELEKKVFELQNVLSTHLEKVKEQDLRIEVICRLIGTDPSFPVVKLPDLTVTPNNNNNKEADTAVRNEVTETNTSTEKETLPAVSKKRKQGRRFSERSKKRLRKN</sequence>
<evidence type="ECO:0000256" key="2">
    <source>
        <dbReference type="SAM" id="MobiDB-lite"/>
    </source>
</evidence>
<dbReference type="EMBL" id="BMAV01024372">
    <property type="protein sequence ID" value="GFS32688.1"/>
    <property type="molecule type" value="Genomic_DNA"/>
</dbReference>
<dbReference type="Pfam" id="PF00646">
    <property type="entry name" value="F-box"/>
    <property type="match status" value="1"/>
</dbReference>
<dbReference type="GO" id="GO:0000209">
    <property type="term" value="P:protein polyubiquitination"/>
    <property type="evidence" value="ECO:0007669"/>
    <property type="project" value="TreeGrafter"/>
</dbReference>
<dbReference type="Gene3D" id="1.20.1280.50">
    <property type="match status" value="1"/>
</dbReference>
<protein>
    <submittedName>
        <fullName evidence="4">F-box only protein 28</fullName>
    </submittedName>
</protein>
<keyword evidence="5" id="KW-1185">Reference proteome</keyword>
<dbReference type="InterPro" id="IPR036047">
    <property type="entry name" value="F-box-like_dom_sf"/>
</dbReference>
<evidence type="ECO:0000313" key="5">
    <source>
        <dbReference type="Proteomes" id="UP000886998"/>
    </source>
</evidence>
<dbReference type="Proteomes" id="UP000886998">
    <property type="component" value="Unassembled WGS sequence"/>
</dbReference>
<evidence type="ECO:0000313" key="4">
    <source>
        <dbReference type="EMBL" id="GFS32688.1"/>
    </source>
</evidence>
<dbReference type="CDD" id="cd22100">
    <property type="entry name" value="F-box_FBXO28"/>
    <property type="match status" value="1"/>
</dbReference>
<dbReference type="InterPro" id="IPR001810">
    <property type="entry name" value="F-box_dom"/>
</dbReference>